<dbReference type="PANTHER" id="PTHR43588:SF1">
    <property type="entry name" value="COBALT-PRECORRIN-8 METHYLMUTASE"/>
    <property type="match status" value="1"/>
</dbReference>
<dbReference type="EC" id="5.4.99.61" evidence="6"/>
<keyword evidence="3" id="KW-0169">Cobalamin biosynthesis</keyword>
<dbReference type="Proteomes" id="UP000662185">
    <property type="component" value="Unassembled WGS sequence"/>
</dbReference>
<protein>
    <submittedName>
        <fullName evidence="6">Precorrin-8X methylmutase</fullName>
        <ecNumber evidence="6">5.4.99.61</ecNumber>
    </submittedName>
</protein>
<reference evidence="7" key="1">
    <citation type="journal article" date="2020" name="ISME J.">
        <title>Comparative genomics reveals insights into cyanobacterial evolution and habitat adaptation.</title>
        <authorList>
            <person name="Chen M.Y."/>
            <person name="Teng W.K."/>
            <person name="Zhao L."/>
            <person name="Hu C.X."/>
            <person name="Zhou Y.K."/>
            <person name="Han B.P."/>
            <person name="Song L.R."/>
            <person name="Shu W.S."/>
        </authorList>
    </citation>
    <scope>NUCLEOTIDE SEQUENCE [LARGE SCALE GENOMIC DNA]</scope>
    <source>
        <strain evidence="7">FACHB-251</strain>
    </source>
</reference>
<dbReference type="EMBL" id="JACJQU010000028">
    <property type="protein sequence ID" value="MBD2296720.1"/>
    <property type="molecule type" value="Genomic_DNA"/>
</dbReference>
<dbReference type="InterPro" id="IPR003722">
    <property type="entry name" value="Cbl_synth_CobH/CbiC"/>
</dbReference>
<keyword evidence="4 6" id="KW-0413">Isomerase</keyword>
<keyword evidence="7" id="KW-1185">Reference proteome</keyword>
<dbReference type="AlphaFoldDB" id="A0A927A4M9"/>
<evidence type="ECO:0000259" key="5">
    <source>
        <dbReference type="Pfam" id="PF02570"/>
    </source>
</evidence>
<organism evidence="6 7">
    <name type="scientific">Anabaena sphaerica FACHB-251</name>
    <dbReference type="NCBI Taxonomy" id="2692883"/>
    <lineage>
        <taxon>Bacteria</taxon>
        <taxon>Bacillati</taxon>
        <taxon>Cyanobacteriota</taxon>
        <taxon>Cyanophyceae</taxon>
        <taxon>Nostocales</taxon>
        <taxon>Nostocaceae</taxon>
        <taxon>Anabaena</taxon>
    </lineage>
</organism>
<evidence type="ECO:0000313" key="7">
    <source>
        <dbReference type="Proteomes" id="UP000662185"/>
    </source>
</evidence>
<proteinExistence type="inferred from homology"/>
<comment type="pathway">
    <text evidence="1">Cofactor biosynthesis; adenosylcobalamin biosynthesis.</text>
</comment>
<sequence>MSNYIRDANEIYRKSFAIIRSEANLDILPEDVAQVAVRLIHACGMPDIATDLAYSRNAVESGRKALAAGAPILCDCRMVAEGITRKRLPANNAVICTLNDPEVPTIAKRLGNTRSAAALELWRFHLDGAVVAIGNAPTALFRLLEMLDEGVPRPAVILGFPVGFVGAAESKAALAADSRNVPFLTLHGRRGGSAIASAAVNALATEEEI</sequence>
<accession>A0A927A4M9</accession>
<dbReference type="NCBIfam" id="NF006136">
    <property type="entry name" value="PRK08285.1"/>
    <property type="match status" value="1"/>
</dbReference>
<evidence type="ECO:0000313" key="6">
    <source>
        <dbReference type="EMBL" id="MBD2296720.1"/>
    </source>
</evidence>
<dbReference type="Pfam" id="PF02570">
    <property type="entry name" value="CbiC"/>
    <property type="match status" value="1"/>
</dbReference>
<evidence type="ECO:0000256" key="2">
    <source>
        <dbReference type="ARBA" id="ARBA00009774"/>
    </source>
</evidence>
<evidence type="ECO:0000256" key="1">
    <source>
        <dbReference type="ARBA" id="ARBA00004953"/>
    </source>
</evidence>
<dbReference type="Gene3D" id="3.40.50.10230">
    <property type="entry name" value="Cobalamin biosynthesis CobH/CbiC, precorrin-8X methylmutase"/>
    <property type="match status" value="1"/>
</dbReference>
<comment type="caution">
    <text evidence="6">The sequence shown here is derived from an EMBL/GenBank/DDBJ whole genome shotgun (WGS) entry which is preliminary data.</text>
</comment>
<feature type="domain" description="Cobalamin biosynthesis precorrin-8X methylmutase CobH/CbiC" evidence="5">
    <location>
        <begin position="10"/>
        <end position="205"/>
    </location>
</feature>
<dbReference type="InterPro" id="IPR036588">
    <property type="entry name" value="CobH/CbiC_sf"/>
</dbReference>
<evidence type="ECO:0000256" key="4">
    <source>
        <dbReference type="ARBA" id="ARBA00023235"/>
    </source>
</evidence>
<dbReference type="GO" id="GO:0016993">
    <property type="term" value="F:precorrin-8X methylmutase activity"/>
    <property type="evidence" value="ECO:0007669"/>
    <property type="project" value="UniProtKB-EC"/>
</dbReference>
<name>A0A927A4M9_9NOST</name>
<comment type="similarity">
    <text evidence="2">Belongs to the CobH/CbiC family.</text>
</comment>
<dbReference type="GO" id="GO:0009236">
    <property type="term" value="P:cobalamin biosynthetic process"/>
    <property type="evidence" value="ECO:0007669"/>
    <property type="project" value="UniProtKB-KW"/>
</dbReference>
<evidence type="ECO:0000256" key="3">
    <source>
        <dbReference type="ARBA" id="ARBA00022573"/>
    </source>
</evidence>
<dbReference type="RefSeq" id="WP_190564836.1">
    <property type="nucleotide sequence ID" value="NZ_JACJQU010000028.1"/>
</dbReference>
<gene>
    <name evidence="6" type="ORF">H6G06_25365</name>
</gene>
<dbReference type="PANTHER" id="PTHR43588">
    <property type="entry name" value="COBALT-PRECORRIN-8 METHYLMUTASE"/>
    <property type="match status" value="1"/>
</dbReference>
<dbReference type="SUPFAM" id="SSF63965">
    <property type="entry name" value="Precorrin-8X methylmutase CbiC/CobH"/>
    <property type="match status" value="1"/>
</dbReference>